<feature type="compositionally biased region" description="Low complexity" evidence="7">
    <location>
        <begin position="729"/>
        <end position="741"/>
    </location>
</feature>
<feature type="domain" description="Enhancer of mRNA-decapping protein 4 C-terminal" evidence="8">
    <location>
        <begin position="780"/>
        <end position="861"/>
    </location>
</feature>
<evidence type="ECO:0000256" key="3">
    <source>
        <dbReference type="ARBA" id="ARBA00022490"/>
    </source>
</evidence>
<evidence type="ECO:0000313" key="10">
    <source>
        <dbReference type="Proteomes" id="UP000594638"/>
    </source>
</evidence>
<feature type="compositionally biased region" description="Polar residues" evidence="7">
    <location>
        <begin position="680"/>
        <end position="690"/>
    </location>
</feature>
<dbReference type="FunFam" id="1.10.220.100:FF:000001">
    <property type="entry name" value="Enhancer of mRNA-decapping protein 4"/>
    <property type="match status" value="1"/>
</dbReference>
<dbReference type="Gramene" id="OE9A001859T1">
    <property type="protein sequence ID" value="OE9A001859C1"/>
    <property type="gene ID" value="OE9A001859"/>
</dbReference>
<dbReference type="Pfam" id="PF21289">
    <property type="entry name" value="EDC4_C"/>
    <property type="match status" value="1"/>
</dbReference>
<protein>
    <recommendedName>
        <fullName evidence="8">Enhancer of mRNA-decapping protein 4 C-terminal domain-containing protein</fullName>
    </recommendedName>
</protein>
<feature type="compositionally biased region" description="Basic and acidic residues" evidence="7">
    <location>
        <begin position="537"/>
        <end position="548"/>
    </location>
</feature>
<feature type="region of interest" description="Disordered" evidence="7">
    <location>
        <begin position="675"/>
        <end position="694"/>
    </location>
</feature>
<feature type="region of interest" description="Disordered" evidence="7">
    <location>
        <begin position="708"/>
        <end position="757"/>
    </location>
</feature>
<feature type="compositionally biased region" description="Polar residues" evidence="7">
    <location>
        <begin position="96"/>
        <end position="112"/>
    </location>
</feature>
<keyword evidence="6" id="KW-0175">Coiled coil</keyword>
<dbReference type="OrthoDB" id="21128at2759"/>
<dbReference type="EMBL" id="CACTIH010002042">
    <property type="protein sequence ID" value="CAA2972178.1"/>
    <property type="molecule type" value="Genomic_DNA"/>
</dbReference>
<feature type="compositionally biased region" description="Polar residues" evidence="7">
    <location>
        <begin position="742"/>
        <end position="757"/>
    </location>
</feature>
<gene>
    <name evidence="9" type="ORF">OLEA9_A001859</name>
</gene>
<keyword evidence="3" id="KW-0963">Cytoplasm</keyword>
<name>A0A8S0R1G1_OLEEU</name>
<organism evidence="9 10">
    <name type="scientific">Olea europaea subsp. europaea</name>
    <dbReference type="NCBI Taxonomy" id="158383"/>
    <lineage>
        <taxon>Eukaryota</taxon>
        <taxon>Viridiplantae</taxon>
        <taxon>Streptophyta</taxon>
        <taxon>Embryophyta</taxon>
        <taxon>Tracheophyta</taxon>
        <taxon>Spermatophyta</taxon>
        <taxon>Magnoliopsida</taxon>
        <taxon>eudicotyledons</taxon>
        <taxon>Gunneridae</taxon>
        <taxon>Pentapetalae</taxon>
        <taxon>asterids</taxon>
        <taxon>lamiids</taxon>
        <taxon>Lamiales</taxon>
        <taxon>Oleaceae</taxon>
        <taxon>Oleeae</taxon>
        <taxon>Olea</taxon>
    </lineage>
</organism>
<evidence type="ECO:0000256" key="2">
    <source>
        <dbReference type="ARBA" id="ARBA00009639"/>
    </source>
</evidence>
<sequence length="890" mass="96754">MASPGNPNPNQPGGGQFDVNKLFRTSTPPPISTSNPNLQNPKNNNTSSNPTFITSPYPLPSASYPPPVGSGVPYSYPPQTADFHHPVYNNPPNPSPANQDFANMHAQRSLSYPTPSLQPQTPTSPLHHNFQNPPSSQNTSNPNPGARLMALLSAPPSTLEIPQQPTMLNSQLHPTSSAGSDFSSPQNVAVMPSRPNLGIWHPGPVIRMPSSKLPRGRHLIGDNLVYDIDVRFPGEVQPQLEVTPITKYGSDPGLVLGRQIAVNKSYICYGLKLGAIRVLNINTALRSLLKGLAQTLELKSSAEARVEEAFFNQILALSQAGLLLLANARRNAIYAVHLEFGPNPAASRMDYIAEFTVTMPILSFTGTTDLLPHGEQIVQVYCVQTQAIQQYALDSSLCFPPPTENVVFEKSDSGISYDASGIEGLANMEYSGSKPIEIPTEASNVQEFTTSSMETELIPSSAVTDDIINASVASSPIPLSPRLSRELSGFRSPSSGSFEPGLLVKDRSTDPKVVDYSVDRQMDAIHANLSDVPSLDDDSRKDKNKLSQDDISMTTNHPIKFKHPTHLVTPSEILMANSSSEASHANEPKSEGELNIQDVVISNDTRNVEVEGKVAAETGFSHNNDDVSHDELHNFVSENKEKYFCSQASDLGMKMARDSRALLPETYKVEAARQFGGSSGNEVVTQSSTSEEIHDSAKEVYRKAIDSSAATPVQQPPPSNSKGKKQKGKSAQGGPSSPSPSAFNSTDSFNEPGINSSNPSMETLFSQILSMQEMLNQAMAMQKDMQKQVDLQGILSMNPIPLSQGVLISLVQQLAYDISNETHKKLPWMREVLSAINPTDPMIVVHVQPIFEQVYQILNHHRNLPTTTGPELSIIRLIMHVINSMLMTPK</sequence>
<evidence type="ECO:0000313" key="9">
    <source>
        <dbReference type="EMBL" id="CAA2972178.1"/>
    </source>
</evidence>
<keyword evidence="4" id="KW-0853">WD repeat</keyword>
<evidence type="ECO:0000256" key="1">
    <source>
        <dbReference type="ARBA" id="ARBA00004201"/>
    </source>
</evidence>
<keyword evidence="5" id="KW-0677">Repeat</keyword>
<feature type="compositionally biased region" description="Pro residues" evidence="7">
    <location>
        <begin position="1"/>
        <end position="10"/>
    </location>
</feature>
<dbReference type="InterPro" id="IPR045152">
    <property type="entry name" value="EDC4-like"/>
</dbReference>
<keyword evidence="10" id="KW-1185">Reference proteome</keyword>
<comment type="similarity">
    <text evidence="2">Belongs to the WD repeat EDC4 family.</text>
</comment>
<feature type="compositionally biased region" description="Low complexity" evidence="7">
    <location>
        <begin position="113"/>
        <end position="144"/>
    </location>
</feature>
<evidence type="ECO:0000259" key="8">
    <source>
        <dbReference type="Pfam" id="PF21289"/>
    </source>
</evidence>
<evidence type="ECO:0000256" key="7">
    <source>
        <dbReference type="SAM" id="MobiDB-lite"/>
    </source>
</evidence>
<evidence type="ECO:0000256" key="4">
    <source>
        <dbReference type="ARBA" id="ARBA00022574"/>
    </source>
</evidence>
<feature type="region of interest" description="Disordered" evidence="7">
    <location>
        <begin position="1"/>
        <end position="58"/>
    </location>
</feature>
<dbReference type="PANTHER" id="PTHR15598:SF5">
    <property type="entry name" value="ENHANCER OF MRNA-DECAPPING PROTEIN 4"/>
    <property type="match status" value="1"/>
</dbReference>
<dbReference type="AlphaFoldDB" id="A0A8S0R1G1"/>
<dbReference type="Proteomes" id="UP000594638">
    <property type="component" value="Unassembled WGS sequence"/>
</dbReference>
<reference evidence="9 10" key="1">
    <citation type="submission" date="2019-12" db="EMBL/GenBank/DDBJ databases">
        <authorList>
            <person name="Alioto T."/>
            <person name="Alioto T."/>
            <person name="Gomez Garrido J."/>
        </authorList>
    </citation>
    <scope>NUCLEOTIDE SEQUENCE [LARGE SCALE GENOMIC DNA]</scope>
</reference>
<accession>A0A8S0R1G1</accession>
<comment type="subcellular location">
    <subcellularLocation>
        <location evidence="1">Cytoplasm</location>
        <location evidence="1">P-body</location>
    </subcellularLocation>
</comment>
<evidence type="ECO:0000256" key="5">
    <source>
        <dbReference type="ARBA" id="ARBA00022737"/>
    </source>
</evidence>
<dbReference type="InterPro" id="IPR049404">
    <property type="entry name" value="EDC4_C"/>
</dbReference>
<feature type="region of interest" description="Disordered" evidence="7">
    <location>
        <begin position="484"/>
        <end position="504"/>
    </location>
</feature>
<feature type="region of interest" description="Disordered" evidence="7">
    <location>
        <begin position="70"/>
        <end position="149"/>
    </location>
</feature>
<dbReference type="Gene3D" id="1.10.220.100">
    <property type="entry name" value="conserved c-terminal region of ge- 1"/>
    <property type="match status" value="1"/>
</dbReference>
<proteinExistence type="inferred from homology"/>
<feature type="region of interest" description="Disordered" evidence="7">
    <location>
        <begin position="529"/>
        <end position="549"/>
    </location>
</feature>
<dbReference type="PANTHER" id="PTHR15598">
    <property type="entry name" value="ENHANCER OF MRNA-DECAPPING PROTEIN 4"/>
    <property type="match status" value="1"/>
</dbReference>
<dbReference type="GO" id="GO:0000932">
    <property type="term" value="C:P-body"/>
    <property type="evidence" value="ECO:0007669"/>
    <property type="project" value="UniProtKB-SubCell"/>
</dbReference>
<feature type="compositionally biased region" description="Low complexity" evidence="7">
    <location>
        <begin position="32"/>
        <end position="51"/>
    </location>
</feature>
<dbReference type="InterPro" id="IPR044938">
    <property type="entry name" value="EDC4_C_sf"/>
</dbReference>
<dbReference type="GO" id="GO:0031087">
    <property type="term" value="P:deadenylation-independent decapping of nuclear-transcribed mRNA"/>
    <property type="evidence" value="ECO:0007669"/>
    <property type="project" value="InterPro"/>
</dbReference>
<evidence type="ECO:0000256" key="6">
    <source>
        <dbReference type="ARBA" id="ARBA00023054"/>
    </source>
</evidence>
<comment type="caution">
    <text evidence="9">The sequence shown here is derived from an EMBL/GenBank/DDBJ whole genome shotgun (WGS) entry which is preliminary data.</text>
</comment>